<dbReference type="PROSITE" id="PS01124">
    <property type="entry name" value="HTH_ARAC_FAMILY_2"/>
    <property type="match status" value="1"/>
</dbReference>
<dbReference type="PANTHER" id="PTHR43280:SF29">
    <property type="entry name" value="ARAC-FAMILY TRANSCRIPTIONAL REGULATOR"/>
    <property type="match status" value="1"/>
</dbReference>
<gene>
    <name evidence="6" type="ORF">GCM10011613_30980</name>
</gene>
<reference evidence="7" key="1">
    <citation type="journal article" date="2019" name="Int. J. Syst. Evol. Microbiol.">
        <title>The Global Catalogue of Microorganisms (GCM) 10K type strain sequencing project: providing services to taxonomists for standard genome sequencing and annotation.</title>
        <authorList>
            <consortium name="The Broad Institute Genomics Platform"/>
            <consortium name="The Broad Institute Genome Sequencing Center for Infectious Disease"/>
            <person name="Wu L."/>
            <person name="Ma J."/>
        </authorList>
    </citation>
    <scope>NUCLEOTIDE SEQUENCE [LARGE SCALE GENOMIC DNA]</scope>
    <source>
        <strain evidence="7">KCTC 32239</strain>
    </source>
</reference>
<evidence type="ECO:0000256" key="1">
    <source>
        <dbReference type="ARBA" id="ARBA00023015"/>
    </source>
</evidence>
<evidence type="ECO:0000256" key="3">
    <source>
        <dbReference type="ARBA" id="ARBA00023163"/>
    </source>
</evidence>
<feature type="transmembrane region" description="Helical" evidence="4">
    <location>
        <begin position="232"/>
        <end position="251"/>
    </location>
</feature>
<accession>A0ABQ3B859</accession>
<evidence type="ECO:0000256" key="2">
    <source>
        <dbReference type="ARBA" id="ARBA00023125"/>
    </source>
</evidence>
<feature type="domain" description="HTH araC/xylS-type" evidence="5">
    <location>
        <begin position="275"/>
        <end position="376"/>
    </location>
</feature>
<evidence type="ECO:0000313" key="6">
    <source>
        <dbReference type="EMBL" id="GGY83876.1"/>
    </source>
</evidence>
<feature type="transmembrane region" description="Helical" evidence="4">
    <location>
        <begin position="149"/>
        <end position="169"/>
    </location>
</feature>
<evidence type="ECO:0000256" key="4">
    <source>
        <dbReference type="SAM" id="Phobius"/>
    </source>
</evidence>
<evidence type="ECO:0000259" key="5">
    <source>
        <dbReference type="PROSITE" id="PS01124"/>
    </source>
</evidence>
<dbReference type="Gene3D" id="1.10.10.60">
    <property type="entry name" value="Homeodomain-like"/>
    <property type="match status" value="1"/>
</dbReference>
<dbReference type="PANTHER" id="PTHR43280">
    <property type="entry name" value="ARAC-FAMILY TRANSCRIPTIONAL REGULATOR"/>
    <property type="match status" value="1"/>
</dbReference>
<dbReference type="InterPro" id="IPR018062">
    <property type="entry name" value="HTH_AraC-typ_CS"/>
</dbReference>
<dbReference type="Pfam" id="PF12833">
    <property type="entry name" value="HTH_18"/>
    <property type="match status" value="1"/>
</dbReference>
<feature type="transmembrane region" description="Helical" evidence="4">
    <location>
        <begin position="74"/>
        <end position="96"/>
    </location>
</feature>
<organism evidence="6 7">
    <name type="scientific">Cellvibrio zantedeschiae</name>
    <dbReference type="NCBI Taxonomy" id="1237077"/>
    <lineage>
        <taxon>Bacteria</taxon>
        <taxon>Pseudomonadati</taxon>
        <taxon>Pseudomonadota</taxon>
        <taxon>Gammaproteobacteria</taxon>
        <taxon>Cellvibrionales</taxon>
        <taxon>Cellvibrionaceae</taxon>
        <taxon>Cellvibrio</taxon>
    </lineage>
</organism>
<keyword evidence="4" id="KW-0812">Transmembrane</keyword>
<dbReference type="RefSeq" id="WP_189420238.1">
    <property type="nucleotide sequence ID" value="NZ_BMYZ01000003.1"/>
</dbReference>
<dbReference type="Proteomes" id="UP000619761">
    <property type="component" value="Unassembled WGS sequence"/>
</dbReference>
<sequence>MKDHIFNIHDVILLMTAAECILLAIFQAVLPAKNKASSILLTIFLLSVAVSATCVLMLWNNNVRFFALFDHTLLPYFLTSSLLLKGAALYLYVRAITQESFAIDSKKLGHLIPVAIGILWLVIFKIDTHSLVWFRDSANPLPNKWAVDILWGAIKIVPLAYVIAAVWKVRKYVTQLENQYSHFSPTEPGWLSVLTYGFLFSWSLTLLVHIIAEFADPSISDTFGITDNYVGFILINALFTYSVVYAHQLLATKPEVIKEEKTDEKVTSQAIAKVQTGMEIQKLYLKHNLNIEEFSKRIELPIKDVSAVINKHYGTNFFEFMNKYRVEEAKRLLLDEKCAEMTVLDILLQAGFNSKSAFHRFFNRLVGVSPTEFRKQAQKA</sequence>
<protein>
    <recommendedName>
        <fullName evidence="5">HTH araC/xylS-type domain-containing protein</fullName>
    </recommendedName>
</protein>
<keyword evidence="2" id="KW-0238">DNA-binding</keyword>
<keyword evidence="7" id="KW-1185">Reference proteome</keyword>
<name>A0ABQ3B859_9GAMM</name>
<dbReference type="SMART" id="SM00342">
    <property type="entry name" value="HTH_ARAC"/>
    <property type="match status" value="1"/>
</dbReference>
<dbReference type="PROSITE" id="PS00041">
    <property type="entry name" value="HTH_ARAC_FAMILY_1"/>
    <property type="match status" value="1"/>
</dbReference>
<evidence type="ECO:0000313" key="7">
    <source>
        <dbReference type="Proteomes" id="UP000619761"/>
    </source>
</evidence>
<keyword evidence="4" id="KW-0472">Membrane</keyword>
<keyword evidence="3" id="KW-0804">Transcription</keyword>
<feature type="transmembrane region" description="Helical" evidence="4">
    <location>
        <begin position="108"/>
        <end position="126"/>
    </location>
</feature>
<comment type="caution">
    <text evidence="6">The sequence shown here is derived from an EMBL/GenBank/DDBJ whole genome shotgun (WGS) entry which is preliminary data.</text>
</comment>
<feature type="transmembrane region" description="Helical" evidence="4">
    <location>
        <begin position="12"/>
        <end position="32"/>
    </location>
</feature>
<feature type="transmembrane region" description="Helical" evidence="4">
    <location>
        <begin position="39"/>
        <end position="59"/>
    </location>
</feature>
<dbReference type="EMBL" id="BMYZ01000003">
    <property type="protein sequence ID" value="GGY83876.1"/>
    <property type="molecule type" value="Genomic_DNA"/>
</dbReference>
<dbReference type="SUPFAM" id="SSF46689">
    <property type="entry name" value="Homeodomain-like"/>
    <property type="match status" value="1"/>
</dbReference>
<keyword evidence="4" id="KW-1133">Transmembrane helix</keyword>
<dbReference type="InterPro" id="IPR009057">
    <property type="entry name" value="Homeodomain-like_sf"/>
</dbReference>
<keyword evidence="1" id="KW-0805">Transcription regulation</keyword>
<feature type="transmembrane region" description="Helical" evidence="4">
    <location>
        <begin position="190"/>
        <end position="212"/>
    </location>
</feature>
<dbReference type="InterPro" id="IPR018060">
    <property type="entry name" value="HTH_AraC"/>
</dbReference>
<proteinExistence type="predicted"/>